<accession>A0A6U9YMS1</accession>
<evidence type="ECO:0000313" key="2">
    <source>
        <dbReference type="EMBL" id="CAE0716211.1"/>
    </source>
</evidence>
<protein>
    <submittedName>
        <fullName evidence="1">Uncharacterized protein</fullName>
    </submittedName>
</protein>
<reference evidence="1" key="1">
    <citation type="submission" date="2021-01" db="EMBL/GenBank/DDBJ databases">
        <authorList>
            <person name="Corre E."/>
            <person name="Pelletier E."/>
            <person name="Niang G."/>
            <person name="Scheremetjew M."/>
            <person name="Finn R."/>
            <person name="Kale V."/>
            <person name="Holt S."/>
            <person name="Cochrane G."/>
            <person name="Meng A."/>
            <person name="Brown T."/>
            <person name="Cohen L."/>
        </authorList>
    </citation>
    <scope>NUCLEOTIDE SEQUENCE</scope>
    <source>
        <strain evidence="1">10249 10 AB</strain>
    </source>
</reference>
<proteinExistence type="predicted"/>
<dbReference type="EMBL" id="HBIX01011934">
    <property type="protein sequence ID" value="CAE0716210.1"/>
    <property type="molecule type" value="Transcribed_RNA"/>
</dbReference>
<dbReference type="AlphaFoldDB" id="A0A6U9YMS1"/>
<gene>
    <name evidence="1" type="ORF">PAUS00366_LOCUS8962</name>
    <name evidence="2" type="ORF">PAUS00366_LOCUS8963</name>
</gene>
<evidence type="ECO:0000313" key="1">
    <source>
        <dbReference type="EMBL" id="CAE0716210.1"/>
    </source>
</evidence>
<name>A0A6U9YMS1_9STRA</name>
<sequence length="434" mass="48141">MMVSSRRKCHDSTRIQGSSLLFYLAILVLLQNSKSNSNYSLGNNGGFVFDVVVVDAFGALNPRRNNNDPGVSVSSDHPVVTRRDSLAQLSFLTTTTIAFTANIGLVGVLTNADPAFALSEVDDANSIKSNINDNANANANANGDGLSLAKPMGPSDNSRPSAPLEYLLPAARVGIYIYQALAIVEEVGRLQQEATTSAMEDSAAAKAKDKVAKLDTLFLSPPPFIKSDDPTVSRRDQYGKNSLPIVGEIGVAAQKQQERRDRSIDVGFAPQFFEVGELVGERRQWNQLQRAEREREGASEVRRAFNIYTTNLNFSRTEYKWVGSTEEKSRRIRSDRLPTTTDVIRSDLDARDLYRNQVQTALEDARAEWVYQMKECNDNSSNSSNSVDLRKFDTTELQDILKQAQVSVDKWFGFIPDQDVKLALETVVQQKEQV</sequence>
<dbReference type="EMBL" id="HBIX01011935">
    <property type="protein sequence ID" value="CAE0716211.1"/>
    <property type="molecule type" value="Transcribed_RNA"/>
</dbReference>
<organism evidence="1">
    <name type="scientific">Pseudo-nitzschia australis</name>
    <dbReference type="NCBI Taxonomy" id="44445"/>
    <lineage>
        <taxon>Eukaryota</taxon>
        <taxon>Sar</taxon>
        <taxon>Stramenopiles</taxon>
        <taxon>Ochrophyta</taxon>
        <taxon>Bacillariophyta</taxon>
        <taxon>Bacillariophyceae</taxon>
        <taxon>Bacillariophycidae</taxon>
        <taxon>Bacillariales</taxon>
        <taxon>Bacillariaceae</taxon>
        <taxon>Pseudo-nitzschia</taxon>
    </lineage>
</organism>